<dbReference type="Pfam" id="PF25033">
    <property type="entry name" value="VPS13_M"/>
    <property type="match status" value="1"/>
</dbReference>
<comment type="similarity">
    <text evidence="1">Belongs to the VPS13 family.</text>
</comment>
<dbReference type="GO" id="GO:0006623">
    <property type="term" value="P:protein targeting to vacuole"/>
    <property type="evidence" value="ECO:0007669"/>
    <property type="project" value="TreeGrafter"/>
</dbReference>
<evidence type="ECO:0000256" key="2">
    <source>
        <dbReference type="ARBA" id="ARBA00022448"/>
    </source>
</evidence>
<dbReference type="GeneID" id="36336066"/>
<gene>
    <name evidence="9" type="ORF">EGR_00351</name>
</gene>
<reference evidence="9 10" key="1">
    <citation type="journal article" date="2013" name="Nat. Genet.">
        <title>The genome of the hydatid tapeworm Echinococcus granulosus.</title>
        <authorList>
            <person name="Zheng H."/>
            <person name="Zhang W."/>
            <person name="Zhang L."/>
            <person name="Zhang Z."/>
            <person name="Li J."/>
            <person name="Lu G."/>
            <person name="Zhu Y."/>
            <person name="Wang Y."/>
            <person name="Huang Y."/>
            <person name="Liu J."/>
            <person name="Kang H."/>
            <person name="Chen J."/>
            <person name="Wang L."/>
            <person name="Chen A."/>
            <person name="Yu S."/>
            <person name="Gao Z."/>
            <person name="Jin L."/>
            <person name="Gu W."/>
            <person name="Wang Z."/>
            <person name="Zhao L."/>
            <person name="Shi B."/>
            <person name="Wen H."/>
            <person name="Lin R."/>
            <person name="Jones M.K."/>
            <person name="Brejova B."/>
            <person name="Vinar T."/>
            <person name="Zhao G."/>
            <person name="McManus D.P."/>
            <person name="Chen Z."/>
            <person name="Zhou Y."/>
            <person name="Wang S."/>
        </authorList>
    </citation>
    <scope>NUCLEOTIDE SEQUENCE [LARGE SCALE GENOMIC DNA]</scope>
</reference>
<dbReference type="InterPro" id="IPR026847">
    <property type="entry name" value="VPS13"/>
</dbReference>
<feature type="domain" description="VPS13-like middle region" evidence="6">
    <location>
        <begin position="1326"/>
        <end position="2017"/>
    </location>
</feature>
<dbReference type="Pfam" id="PF25037">
    <property type="entry name" value="VPS13_C"/>
    <property type="match status" value="1"/>
</dbReference>
<dbReference type="OrthoDB" id="428159at2759"/>
<protein>
    <submittedName>
        <fullName evidence="9">Vacuolar protein sorting-associated protein</fullName>
    </submittedName>
</protein>
<dbReference type="PANTHER" id="PTHR16166">
    <property type="entry name" value="VACUOLAR PROTEIN SORTING-ASSOCIATED PROTEIN VPS13"/>
    <property type="match status" value="1"/>
</dbReference>
<dbReference type="KEGG" id="egl:EGR_00351"/>
<proteinExistence type="inferred from homology"/>
<feature type="domain" description="Intermembrane lipid transfer protein VPS13-like C-terminal" evidence="8">
    <location>
        <begin position="3359"/>
        <end position="3475"/>
    </location>
</feature>
<evidence type="ECO:0000256" key="1">
    <source>
        <dbReference type="ARBA" id="ARBA00006545"/>
    </source>
</evidence>
<evidence type="ECO:0000313" key="10">
    <source>
        <dbReference type="Proteomes" id="UP000019149"/>
    </source>
</evidence>
<feature type="domain" description="Chorein N-terminal" evidence="5">
    <location>
        <begin position="593"/>
        <end position="866"/>
    </location>
</feature>
<dbReference type="Proteomes" id="UP000019149">
    <property type="component" value="Unassembled WGS sequence"/>
</dbReference>
<evidence type="ECO:0000256" key="4">
    <source>
        <dbReference type="SAM" id="MobiDB-lite"/>
    </source>
</evidence>
<keyword evidence="3" id="KW-0445">Lipid transport</keyword>
<dbReference type="Pfam" id="PF12624">
    <property type="entry name" value="VPS13_N"/>
    <property type="match status" value="2"/>
</dbReference>
<dbReference type="CTD" id="36336066"/>
<evidence type="ECO:0000259" key="6">
    <source>
        <dbReference type="Pfam" id="PF25033"/>
    </source>
</evidence>
<dbReference type="InterPro" id="IPR056748">
    <property type="entry name" value="VPS13-like_C"/>
</dbReference>
<dbReference type="InterPro" id="IPR056747">
    <property type="entry name" value="VPS13-like_M"/>
</dbReference>
<name>W6V289_ECHGR</name>
<evidence type="ECO:0000259" key="7">
    <source>
        <dbReference type="Pfam" id="PF25036"/>
    </source>
</evidence>
<keyword evidence="2" id="KW-0813">Transport</keyword>
<dbReference type="Pfam" id="PF25036">
    <property type="entry name" value="VPS13_VAB"/>
    <property type="match status" value="1"/>
</dbReference>
<dbReference type="RefSeq" id="XP_024356278.1">
    <property type="nucleotide sequence ID" value="XM_024489600.1"/>
</dbReference>
<dbReference type="InterPro" id="IPR026854">
    <property type="entry name" value="VPS13_N"/>
</dbReference>
<feature type="region of interest" description="Disordered" evidence="4">
    <location>
        <begin position="1654"/>
        <end position="1687"/>
    </location>
</feature>
<evidence type="ECO:0000259" key="8">
    <source>
        <dbReference type="Pfam" id="PF25037"/>
    </source>
</evidence>
<keyword evidence="10" id="KW-1185">Reference proteome</keyword>
<dbReference type="GO" id="GO:0045053">
    <property type="term" value="P:protein retention in Golgi apparatus"/>
    <property type="evidence" value="ECO:0007669"/>
    <property type="project" value="TreeGrafter"/>
</dbReference>
<dbReference type="PANTHER" id="PTHR16166:SF93">
    <property type="entry name" value="INTERMEMBRANE LIPID TRANSFER PROTEIN VPS13"/>
    <property type="match status" value="1"/>
</dbReference>
<dbReference type="STRING" id="6210.W6V289"/>
<comment type="caution">
    <text evidence="9">The sequence shown here is derived from an EMBL/GenBank/DDBJ whole genome shotgun (WGS) entry which is preliminary data.</text>
</comment>
<dbReference type="EMBL" id="APAU02000001">
    <property type="protein sequence ID" value="EUB65082.1"/>
    <property type="molecule type" value="Genomic_DNA"/>
</dbReference>
<feature type="domain" description="Chorein N-terminal" evidence="5">
    <location>
        <begin position="74"/>
        <end position="511"/>
    </location>
</feature>
<sequence>MVFETLVADLLNRYLGNYLETLNASQLRLGLLSGNVSLENVDVRATAFDDFEIPARVVQGHIRTFFLHTYCYVAYNEAKEKQYRREAKRKTLEAIEELKQERQSEKGDSPDSFFEKLAAQIIKNVQVKIENIHIRYEDQTTIPGVRFSTGLTLNRLAFQTCDSSGEPVVLSSDLSKEFFKLVELDSLAVYWNHDTKMYAGLPTGLLRNVMSSSVASSERTVVEIDYILRPISFNALLHVHMQPEKVQFTIPQVGVDLKFEEIEVEFQHNQYVGLVLLLDSVDRLMLRNKFWKYKSLIESKNYPRARWLFAYTAVLEEIVRRRSNMWSWKHIQEHRQMVREYTALWRKRLLKESLTPEQEGKIEYFEDELNVMNLALARQHAEVQAAKSRAAKESSRRGGGGWFSWFLGGSSSAASATATGDTLATCVRGDGPQVIQRVQQEMTPEEKEKLYAALNYSEGMSRCTYPPEYVSTAVKFSLGGLAIMLANNDLKNPGILKVQLNTVTSDFKQRVGDNAMEEDSVDKCCSFGRPGPGGPNLHDKDAVSLKSLPRGFFGRYCCQFVLLCPCSFSVRLAGFEVVGPRNSSTDTAPILISSAVTGESLLSVDFAKNPIDRTADRCLFIAAAPLDVIYDADTVNKIVDFFKLPPGLRLDEISSSVMPSLDEMKAMTTTGLRHLLSRRTCLDLRVDIQPSCLLLPERGVYIEGCRLIMVDFGSVSLRSMLAHQDLARSETTSDQVSVASRASSALVGRAQSDERYKQLLQANYEQLLFEAYDQFEVTLSATQIILVQKGENWRELRSLADTPGHVLKPLGIKLVLRQCTAPLEFGLPQFQVDGRLPLLGIDFTDKVLESLCDIIAHVPLPETDPSQRIPTDPNALLKDVKFFDTKTEDLLPGQLKAVHVLRMAETALAPPSPESDQADDEADVFFDSYETPEACISSAVQSSVRKPLANLVMICASFLVEEIRICMFEQTTSGDISDPPAPMLKFVINEIGADFTLRKWDQEMNAHVNRLSLKAPRFKEYGSGNELCLIDTFSRSDDQTTPSSEHLFTAHLLIADKSGPDFATKYANTRHCLVCEFRVLKIHLHQEALVSLLGFFTDLAKVLAKDPELGAIEDKNQKALEWANRLGDTEASEHLQTSSVMTPHEARLSAAKTTPVDAVSGLLARKNERRDIRLDAVSEAAKMGRYLRIPEVDATQWKIQLTLDKVQVFFCSSEMQLMAFSMRGMRVDLRMTYLTTEIAMALSDICISDLNETSLYRQILWIEPGANVFLMQTVLYNRGTKALDDQYDPEKVDVAVCLQFGKAHVIMLYWFLRRVVIQEVVNQPLPPRLALSVNVEAPVIYMPQNSTSRTALVFDLGRISIKNHFEVIPKPVLSKNDPINMLMMDCMSVRLEDFKMSAAILVDGGVEIDRNVIQPINLSLNMNRKVFSSKGDGVPQLDVSGALESIRLSMTYGDYKLINEVFLDNFEEADSLMGSLPISNPTNVATSEDPVIVTELTTQKAADVSTSDSLDSASEKSASWTFVLRRLEIELFRGTDDPRNWNDEIHASRRLGVFTCTELFLEGDSFDDTSSNMMARLKDISLIDTRPHSDEHITNILSQAGDSQGQMSNFIEVLYHSDNQSNQTLNVNVCSIMVCASLDYFMILSKFFTEGAHHRNRPAAKPSPPPSQRTSVMKHRQPQRTTVSQNPGTLRIKTNIADPEIVLPEDMSNPNCNAILVTTSLNFDYAMLREETVMNASITKFRILACPFDRSQRDKNSMEVVVPTSVSFYARQPVAAALHGSINMESLLINVNAPIIRSISKIMNQLTESAMDVSLVPQTVGGSQHEKTLGDDGTEDFWSIKPVKASDIPIPMGQIDYDDSASEGTEGCDVADILMKVDDERVEKASSILIRIGYVCLSMESQIGNKQVPMLLMEAHVDGEMKSPSTVLEVSLNFELTVSYYNDHVNEWEQLLETLPTEDNRLWSLQVGYHSAEQEFFYTKKEWQELSTLQNSGRLLTFISQDNLEITISKTALDVLSKLGKASFPRPIPGASFEEAYVSPRPVIPLRESIEIKAPYVLRNQTGLRLMVVVDGQRLRTTDESISAKSASSLSLGAAQQKIGLVGHVLEAGQNLGFYDVHMNKIPTVQYLRSAPLAPPRFINIGLAPKSVDLINDWGVFASRTAALKIHRTANYIVSAVSINDKEKSQPIVATITAFLGQKTLFLQSTLQVVNETPEAIRIFSLLSPTFSDAVAQIQLLAIIAGGGSYSLPVEIVTNKEITGIRMCPDLEGAAPSTDVIYWPPKVCPQTAKSENRGDTCIYLLPRLDSGRESEWPVQEVGCSVPLKAEAGAGKALYNYTITMERRFPEGQDGHPDFLQPPSSTTTEPVAYNMVIRAPASLHNHLPVPITFYLCDAISTVEPGHTAVLSSVKSSGFSVSVNFTYNKKDYLGAINISNRTEEMSLLPCETQDGYDISLLNLGLRCSRRLGHIDLTVYCPYWLVNKTGLSLTYKDQNELEFHHPAGFSDVFLFSVTSKTALLQHKPSSKLHLQPVSSTDHENAASDAVASTSSEHNCSKPFHSMHRGIRLIQKVKIAMRTEDSLWSSKFSLDTVGSWDRVHCEGKLGRSYEIGVKINLSASGLTKIITFMPYFMVVNKTSVAVECAQVRDIGKNILDTWIPIKAGDVKPFWPATGDTQKMLMTCRVDQKVITDYFPLYESNTVLLKLPNPYIGLYTDVQTTDEATVINLQLYKEGMALVHIINDMDGGRNVHFYQKGTGVTHTLKSGYQMFYTWDDASKPRQFFTFVDNSQKTRQVEITTDSYETFVSGNANIHVVSFLSKLQRTLLFTNDPTVANLTAKSGELESVTDRISLVLQSVGISLVTNQLRKEVCYISIRSSDIIWNKMRRGNRLKPLKPDVSEALEDVYNTFLNRVAQNEDFPKRVTLPDTIRPTTTVDLNQMVMLEPENCTLQRTFEPGMQLQYRASPNQIQIHAKIFRVQVDSQRLDAHFPVVFAPFPQPTSVVVDSGSKALVEVFTVICKTTDEEVYRFKRLECLIQEMQFQLDQGFLNDMIDFFAGSVIIQDELVGFLADQKLTSGALVDAPVVKDVLQTGRESIIDYIHISPIKMHVSFSLLGSSQESQPSALHSDVLKLFLQSLGVALTDVQDVVFKLGYFERRGRIMSFSKILTEMGRYYAGQAIKQTYVLILGLDVIGNPFGVIRGMAQGVEDLFYEPVKGAVVGTEEFAEGVALGVRSLFGHTVGGAAGAMSRITGTLGKGVAALTLDDEYKRRRREEMTRTPDNFGAGMARGGKGLVMGVVGGVTGIITQPILGARKEGVEGFFKGLGKGLIGTVTRPVSGMVDFASSSFEGIRRATSTSKDVLPVRPPRFIHLDGVIRPYDRNEAEGSIILSRLRDRSPSEDYVFHIPLRRNKGICMLTTERILLVTMNEILGSCTIDWQAKLSQLSDSQHKYEYGLELQLGNASKTKLFGGASNVKQIECTPDNALRMLTKIRMLVGEDPSDGQTIPSNRVC</sequence>
<evidence type="ECO:0000313" key="9">
    <source>
        <dbReference type="EMBL" id="EUB65082.1"/>
    </source>
</evidence>
<dbReference type="GO" id="GO:0006869">
    <property type="term" value="P:lipid transport"/>
    <property type="evidence" value="ECO:0007669"/>
    <property type="project" value="UniProtKB-KW"/>
</dbReference>
<accession>W6V289</accession>
<organism evidence="9 10">
    <name type="scientific">Echinococcus granulosus</name>
    <name type="common">Hydatid tapeworm</name>
    <dbReference type="NCBI Taxonomy" id="6210"/>
    <lineage>
        <taxon>Eukaryota</taxon>
        <taxon>Metazoa</taxon>
        <taxon>Spiralia</taxon>
        <taxon>Lophotrochozoa</taxon>
        <taxon>Platyhelminthes</taxon>
        <taxon>Cestoda</taxon>
        <taxon>Eucestoda</taxon>
        <taxon>Cyclophyllidea</taxon>
        <taxon>Taeniidae</taxon>
        <taxon>Echinococcus</taxon>
        <taxon>Echinococcus granulosus group</taxon>
    </lineage>
</organism>
<feature type="domain" description="Vacuolar protein sorting-associated protein 13 VPS13 adaptor binding" evidence="7">
    <location>
        <begin position="2197"/>
        <end position="2701"/>
    </location>
</feature>
<evidence type="ECO:0000259" key="5">
    <source>
        <dbReference type="Pfam" id="PF12624"/>
    </source>
</evidence>
<evidence type="ECO:0000256" key="3">
    <source>
        <dbReference type="ARBA" id="ARBA00023055"/>
    </source>
</evidence>
<dbReference type="InterPro" id="IPR009543">
    <property type="entry name" value="VPS13_VAB"/>
</dbReference>
<dbReference type="OMA" id="SGWRPIR"/>